<evidence type="ECO:0000313" key="4">
    <source>
        <dbReference type="EMBL" id="OGE82933.1"/>
    </source>
</evidence>
<dbReference type="AlphaFoldDB" id="A0A1F5NZ64"/>
<comment type="caution">
    <text evidence="4">The sequence shown here is derived from an EMBL/GenBank/DDBJ whole genome shotgun (WGS) entry which is preliminary data.</text>
</comment>
<dbReference type="InterPro" id="IPR011006">
    <property type="entry name" value="CheY-like_superfamily"/>
</dbReference>
<dbReference type="SUPFAM" id="SSF52172">
    <property type="entry name" value="CheY-like"/>
    <property type="match status" value="1"/>
</dbReference>
<dbReference type="Proteomes" id="UP000176339">
    <property type="component" value="Unassembled WGS sequence"/>
</dbReference>
<evidence type="ECO:0000256" key="2">
    <source>
        <dbReference type="PROSITE-ProRule" id="PRU00169"/>
    </source>
</evidence>
<gene>
    <name evidence="4" type="ORF">A2846_02105</name>
</gene>
<dbReference type="InterPro" id="IPR050595">
    <property type="entry name" value="Bact_response_regulator"/>
</dbReference>
<evidence type="ECO:0000313" key="5">
    <source>
        <dbReference type="Proteomes" id="UP000176339"/>
    </source>
</evidence>
<name>A0A1F5NZ64_9BACT</name>
<accession>A0A1F5NZ64</accession>
<dbReference type="PROSITE" id="PS50110">
    <property type="entry name" value="RESPONSE_REGULATORY"/>
    <property type="match status" value="1"/>
</dbReference>
<feature type="domain" description="Response regulatory" evidence="3">
    <location>
        <begin position="6"/>
        <end position="123"/>
    </location>
</feature>
<feature type="modified residue" description="4-aspartylphosphate" evidence="2">
    <location>
        <position position="55"/>
    </location>
</feature>
<dbReference type="GO" id="GO:0000160">
    <property type="term" value="P:phosphorelay signal transduction system"/>
    <property type="evidence" value="ECO:0007669"/>
    <property type="project" value="InterPro"/>
</dbReference>
<sequence length="130" mass="14766">MINNNHILIIDDDQLTQRLFGAKLSKAGFQILYANDGNTGREMARRFQPALVLLDIRMPGMDGFATAKLLRGEAQTKNIPVVFLTNEDLSLEGEKWAKELWIDDYIHKSTDLELVVKRVKAVLKKSSHSR</sequence>
<dbReference type="PANTHER" id="PTHR44591:SF3">
    <property type="entry name" value="RESPONSE REGULATORY DOMAIN-CONTAINING PROTEIN"/>
    <property type="match status" value="1"/>
</dbReference>
<protein>
    <recommendedName>
        <fullName evidence="3">Response regulatory domain-containing protein</fullName>
    </recommendedName>
</protein>
<keyword evidence="1 2" id="KW-0597">Phosphoprotein</keyword>
<dbReference type="EMBL" id="MFEN01000058">
    <property type="protein sequence ID" value="OGE82933.1"/>
    <property type="molecule type" value="Genomic_DNA"/>
</dbReference>
<dbReference type="Pfam" id="PF00072">
    <property type="entry name" value="Response_reg"/>
    <property type="match status" value="1"/>
</dbReference>
<organism evidence="4 5">
    <name type="scientific">Candidatus Doudnabacteria bacterium RIFCSPHIGHO2_01_FULL_49_9</name>
    <dbReference type="NCBI Taxonomy" id="1817827"/>
    <lineage>
        <taxon>Bacteria</taxon>
        <taxon>Candidatus Doudnaibacteriota</taxon>
    </lineage>
</organism>
<proteinExistence type="predicted"/>
<dbReference type="Gene3D" id="3.40.50.2300">
    <property type="match status" value="1"/>
</dbReference>
<dbReference type="PANTHER" id="PTHR44591">
    <property type="entry name" value="STRESS RESPONSE REGULATOR PROTEIN 1"/>
    <property type="match status" value="1"/>
</dbReference>
<evidence type="ECO:0000256" key="1">
    <source>
        <dbReference type="ARBA" id="ARBA00022553"/>
    </source>
</evidence>
<reference evidence="4 5" key="1">
    <citation type="journal article" date="2016" name="Nat. Commun.">
        <title>Thousands of microbial genomes shed light on interconnected biogeochemical processes in an aquifer system.</title>
        <authorList>
            <person name="Anantharaman K."/>
            <person name="Brown C.T."/>
            <person name="Hug L.A."/>
            <person name="Sharon I."/>
            <person name="Castelle C.J."/>
            <person name="Probst A.J."/>
            <person name="Thomas B.C."/>
            <person name="Singh A."/>
            <person name="Wilkins M.J."/>
            <person name="Karaoz U."/>
            <person name="Brodie E.L."/>
            <person name="Williams K.H."/>
            <person name="Hubbard S.S."/>
            <person name="Banfield J.F."/>
        </authorList>
    </citation>
    <scope>NUCLEOTIDE SEQUENCE [LARGE SCALE GENOMIC DNA]</scope>
</reference>
<dbReference type="SMART" id="SM00448">
    <property type="entry name" value="REC"/>
    <property type="match status" value="1"/>
</dbReference>
<evidence type="ECO:0000259" key="3">
    <source>
        <dbReference type="PROSITE" id="PS50110"/>
    </source>
</evidence>
<dbReference type="InterPro" id="IPR001789">
    <property type="entry name" value="Sig_transdc_resp-reg_receiver"/>
</dbReference>